<comment type="caution">
    <text evidence="2">The sequence shown here is derived from an EMBL/GenBank/DDBJ whole genome shotgun (WGS) entry which is preliminary data.</text>
</comment>
<dbReference type="Proteomes" id="UP000291301">
    <property type="component" value="Unassembled WGS sequence"/>
</dbReference>
<dbReference type="Pfam" id="PF00561">
    <property type="entry name" value="Abhydrolase_1"/>
    <property type="match status" value="1"/>
</dbReference>
<evidence type="ECO:0000313" key="2">
    <source>
        <dbReference type="EMBL" id="TCD15357.1"/>
    </source>
</evidence>
<sequence length="259" mass="26404">MNSGETLAHQSAGTGQGPPIVLLHGFGGSSRDFDRIAPLLTPLGRTIAFDLPGHGKSVHAAGSRHPKAAAEAILRALDGMGVDDFHLGGFSMGGAVACLIASRSPGRVRSLTLLAPGGFGPEAATDVLLDFAAARSAGEVRSALSRMTAQDAAISDQVIGALVKQRADPNLGETLAELAKLLFGGGGQGVLDLAGLEAIDCPVNVVWGADDPILPVRQSQGLPKRFGVRQIVGSGHMLLEEAPGEVVAAFRRSIGEAGA</sequence>
<dbReference type="InterPro" id="IPR050266">
    <property type="entry name" value="AB_hydrolase_sf"/>
</dbReference>
<dbReference type="InterPro" id="IPR000073">
    <property type="entry name" value="AB_hydrolase_1"/>
</dbReference>
<evidence type="ECO:0000259" key="1">
    <source>
        <dbReference type="Pfam" id="PF00561"/>
    </source>
</evidence>
<dbReference type="OrthoDB" id="9804723at2"/>
<dbReference type="Gene3D" id="3.40.50.1820">
    <property type="entry name" value="alpha/beta hydrolase"/>
    <property type="match status" value="1"/>
</dbReference>
<dbReference type="GO" id="GO:0016020">
    <property type="term" value="C:membrane"/>
    <property type="evidence" value="ECO:0007669"/>
    <property type="project" value="TreeGrafter"/>
</dbReference>
<dbReference type="GO" id="GO:0046464">
    <property type="term" value="P:acylglycerol catabolic process"/>
    <property type="evidence" value="ECO:0007669"/>
    <property type="project" value="TreeGrafter"/>
</dbReference>
<keyword evidence="3" id="KW-1185">Reference proteome</keyword>
<gene>
    <name evidence="2" type="ORF">E0D97_07445</name>
</gene>
<dbReference type="PRINTS" id="PR00111">
    <property type="entry name" value="ABHYDROLASE"/>
</dbReference>
<feature type="domain" description="AB hydrolase-1" evidence="1">
    <location>
        <begin position="18"/>
        <end position="243"/>
    </location>
</feature>
<dbReference type="EMBL" id="SJST01000002">
    <property type="protein sequence ID" value="TCD15357.1"/>
    <property type="molecule type" value="Genomic_DNA"/>
</dbReference>
<keyword evidence="2" id="KW-0378">Hydrolase</keyword>
<evidence type="ECO:0000313" key="3">
    <source>
        <dbReference type="Proteomes" id="UP000291301"/>
    </source>
</evidence>
<dbReference type="PANTHER" id="PTHR43798:SF33">
    <property type="entry name" value="HYDROLASE, PUTATIVE (AFU_ORTHOLOGUE AFUA_2G14860)-RELATED"/>
    <property type="match status" value="1"/>
</dbReference>
<accession>A0A4V2MNZ3</accession>
<name>A0A4V2MNZ3_9HYPH</name>
<organism evidence="2 3">
    <name type="scientific">Oricola cellulosilytica</name>
    <dbReference type="NCBI Taxonomy" id="1429082"/>
    <lineage>
        <taxon>Bacteria</taxon>
        <taxon>Pseudomonadati</taxon>
        <taxon>Pseudomonadota</taxon>
        <taxon>Alphaproteobacteria</taxon>
        <taxon>Hyphomicrobiales</taxon>
        <taxon>Ahrensiaceae</taxon>
        <taxon>Oricola</taxon>
    </lineage>
</organism>
<proteinExistence type="predicted"/>
<dbReference type="InterPro" id="IPR029058">
    <property type="entry name" value="AB_hydrolase_fold"/>
</dbReference>
<reference evidence="2 3" key="1">
    <citation type="journal article" date="2015" name="Antonie Van Leeuwenhoek">
        <title>Oricola cellulosilytica gen. nov., sp. nov., a cellulose-degrading bacterium of the family Phyllobacteriaceae isolated from surface seashore water, and emended descriptions of Mesorhizobium loti and Phyllobacterium myrsinacearum.</title>
        <authorList>
            <person name="Hameed A."/>
            <person name="Shahina M."/>
            <person name="Lai W.A."/>
            <person name="Lin S.Y."/>
            <person name="Young L.S."/>
            <person name="Liu Y.C."/>
            <person name="Hsu Y.H."/>
            <person name="Young C.C."/>
        </authorList>
    </citation>
    <scope>NUCLEOTIDE SEQUENCE [LARGE SCALE GENOMIC DNA]</scope>
    <source>
        <strain evidence="2 3">KCTC 52183</strain>
    </source>
</reference>
<dbReference type="GO" id="GO:0047372">
    <property type="term" value="F:monoacylglycerol lipase activity"/>
    <property type="evidence" value="ECO:0007669"/>
    <property type="project" value="TreeGrafter"/>
</dbReference>
<dbReference type="SUPFAM" id="SSF53474">
    <property type="entry name" value="alpha/beta-Hydrolases"/>
    <property type="match status" value="1"/>
</dbReference>
<dbReference type="AlphaFoldDB" id="A0A4V2MNZ3"/>
<dbReference type="RefSeq" id="WP_131567369.1">
    <property type="nucleotide sequence ID" value="NZ_JAINFK010000004.1"/>
</dbReference>
<dbReference type="PANTHER" id="PTHR43798">
    <property type="entry name" value="MONOACYLGLYCEROL LIPASE"/>
    <property type="match status" value="1"/>
</dbReference>
<protein>
    <submittedName>
        <fullName evidence="2">Alpha/beta fold hydrolase</fullName>
    </submittedName>
</protein>